<evidence type="ECO:0000313" key="1">
    <source>
        <dbReference type="EMBL" id="OQD57339.1"/>
    </source>
</evidence>
<organism evidence="1 2">
    <name type="scientific">Streptomyces phaeoluteigriseus</name>
    <dbReference type="NCBI Taxonomy" id="114686"/>
    <lineage>
        <taxon>Bacteria</taxon>
        <taxon>Bacillati</taxon>
        <taxon>Actinomycetota</taxon>
        <taxon>Actinomycetes</taxon>
        <taxon>Kitasatosporales</taxon>
        <taxon>Streptomycetaceae</taxon>
        <taxon>Streptomyces</taxon>
        <taxon>Streptomyces aurantiacus group</taxon>
    </lineage>
</organism>
<evidence type="ECO:0000313" key="2">
    <source>
        <dbReference type="Proteomes" id="UP000184286"/>
    </source>
</evidence>
<dbReference type="SUPFAM" id="SSF51126">
    <property type="entry name" value="Pectin lyase-like"/>
    <property type="match status" value="1"/>
</dbReference>
<dbReference type="Gene3D" id="2.160.20.10">
    <property type="entry name" value="Single-stranded right-handed beta-helix, Pectin lyase-like"/>
    <property type="match status" value="1"/>
</dbReference>
<evidence type="ECO:0008006" key="3">
    <source>
        <dbReference type="Google" id="ProtNLM"/>
    </source>
</evidence>
<sequence>MDVDNETGYKNCIRNNVTYDDENKIEWWECDCISDGNGIIVDSTLHAQEENGEPYRGRTLVANNISYNNGGTGIHAYSSSHVDIVNNTAYLNSRSPGDQQPQFRGMASEDVRVLNNISVARPGKATNSMYGNTDVRYDYNTYYGGTEPEVLGRHDVLGDPGLRRPGIDPASADFQLLADFTAIDSGKKFPAVRRDHSGVFLLWPTLRGIYLSFTIRLQRRRRHRLAVGQHLRCRQANYGSVVGS</sequence>
<reference evidence="1 2" key="2">
    <citation type="submission" date="2017-02" db="EMBL/GenBank/DDBJ databases">
        <title>Draft genome sequence of Streptomyces phaeoluteigriseus type strain DSM41896.</title>
        <authorList>
            <person name="Salih T.S."/>
            <person name="Algora Gallardo L."/>
            <person name="Melo Santos T."/>
            <person name="Filgueira Martinez S."/>
            <person name="Herron P.R."/>
        </authorList>
    </citation>
    <scope>NUCLEOTIDE SEQUENCE [LARGE SCALE GENOMIC DNA]</scope>
    <source>
        <strain evidence="1 2">DSM 41896</strain>
    </source>
</reference>
<dbReference type="Proteomes" id="UP000184286">
    <property type="component" value="Unassembled WGS sequence"/>
</dbReference>
<reference evidence="2" key="1">
    <citation type="submission" date="2016-11" db="EMBL/GenBank/DDBJ databases">
        <authorList>
            <person name="Schniete J.K."/>
            <person name="Salih T."/>
            <person name="Algora Gallardo L."/>
            <person name="Martinez Fernandez S."/>
            <person name="Herron P.R."/>
        </authorList>
    </citation>
    <scope>NUCLEOTIDE SEQUENCE [LARGE SCALE GENOMIC DNA]</scope>
    <source>
        <strain evidence="2">DSM 41896</strain>
    </source>
</reference>
<name>A0A1V6MY03_9ACTN</name>
<dbReference type="STRING" id="114686.BM536_005005"/>
<accession>A0A1V6MY03</accession>
<dbReference type="InterPro" id="IPR011050">
    <property type="entry name" value="Pectin_lyase_fold/virulence"/>
</dbReference>
<dbReference type="EMBL" id="MPOH02000005">
    <property type="protein sequence ID" value="OQD57339.1"/>
    <property type="molecule type" value="Genomic_DNA"/>
</dbReference>
<gene>
    <name evidence="1" type="ORF">BM536_005005</name>
</gene>
<protein>
    <recommendedName>
        <fullName evidence="3">Right handed beta helix domain-containing protein</fullName>
    </recommendedName>
</protein>
<comment type="caution">
    <text evidence="1">The sequence shown here is derived from an EMBL/GenBank/DDBJ whole genome shotgun (WGS) entry which is preliminary data.</text>
</comment>
<dbReference type="AlphaFoldDB" id="A0A1V6MY03"/>
<dbReference type="InterPro" id="IPR012334">
    <property type="entry name" value="Pectin_lyas_fold"/>
</dbReference>
<proteinExistence type="predicted"/>